<feature type="domain" description="MurNAc-LAA" evidence="6">
    <location>
        <begin position="261"/>
        <end position="416"/>
    </location>
</feature>
<evidence type="ECO:0000256" key="2">
    <source>
        <dbReference type="ARBA" id="ARBA00011901"/>
    </source>
</evidence>
<keyword evidence="8" id="KW-1185">Reference proteome</keyword>
<feature type="region of interest" description="Disordered" evidence="4">
    <location>
        <begin position="38"/>
        <end position="58"/>
    </location>
</feature>
<evidence type="ECO:0000259" key="6">
    <source>
        <dbReference type="SMART" id="SM00646"/>
    </source>
</evidence>
<dbReference type="SUPFAM" id="SSF53187">
    <property type="entry name" value="Zn-dependent exopeptidases"/>
    <property type="match status" value="1"/>
</dbReference>
<dbReference type="PANTHER" id="PTHR30404:SF0">
    <property type="entry name" value="N-ACETYLMURAMOYL-L-ALANINE AMIDASE AMIC"/>
    <property type="match status" value="1"/>
</dbReference>
<dbReference type="Pfam" id="PF01520">
    <property type="entry name" value="Amidase_3"/>
    <property type="match status" value="1"/>
</dbReference>
<evidence type="ECO:0000313" key="7">
    <source>
        <dbReference type="EMBL" id="MBK0397978.1"/>
    </source>
</evidence>
<keyword evidence="3" id="KW-0378">Hydrolase</keyword>
<name>A0A8J7SAL2_9RHOB</name>
<dbReference type="GO" id="GO:0030288">
    <property type="term" value="C:outer membrane-bounded periplasmic space"/>
    <property type="evidence" value="ECO:0007669"/>
    <property type="project" value="TreeGrafter"/>
</dbReference>
<evidence type="ECO:0000256" key="5">
    <source>
        <dbReference type="SAM" id="SignalP"/>
    </source>
</evidence>
<sequence>MSRGLSRARHPVRAARWFAALVAASLLWAPLGAMAASEPAGADVPDEDASTGARRGAASVPEVRLSGLATRDIPGGIVLSMTLSEAAPFTFFTLDEPRRLVIDYVSSTGEGPARTPALETPLGTPRFGLFRPDRARVVVPLDRPMRVSRAAQVDGGAGVEFTLLQVSAEDFAARAGWPAGARWEAGGAPVPPAQPGDPRLVVAIDPGHGGIDPGATAGDVMEKHVVLAFAQRLARHLEASGEARAVLTRDRDIFLPLGERVRIAQRAGAHVFISLHADTVTEGEASGVSVYTLAPEATDAAAAQLAERENRADVLAGAEAGAVGDDVARVLIELAHRGSMAEADRLAEVTLTALNDEVELLRSRPHRRAEFRVLKAPGTPSILIELGFLTSLVDRERINTPAWQEMAAGGVARGVLDWAAETAPAWRAPRTAARP</sequence>
<reference evidence="7" key="1">
    <citation type="submission" date="2020-12" db="EMBL/GenBank/DDBJ databases">
        <title>Bacterial taxonomy.</title>
        <authorList>
            <person name="Pan X."/>
        </authorList>
    </citation>
    <scope>NUCLEOTIDE SEQUENCE</scope>
    <source>
        <strain evidence="7">M0105</strain>
    </source>
</reference>
<dbReference type="EMBL" id="JAEHHL010000001">
    <property type="protein sequence ID" value="MBK0397978.1"/>
    <property type="molecule type" value="Genomic_DNA"/>
</dbReference>
<dbReference type="EC" id="3.5.1.28" evidence="2"/>
<proteinExistence type="predicted"/>
<dbReference type="AlphaFoldDB" id="A0A8J7SAL2"/>
<dbReference type="GO" id="GO:0008745">
    <property type="term" value="F:N-acetylmuramoyl-L-alanine amidase activity"/>
    <property type="evidence" value="ECO:0007669"/>
    <property type="project" value="UniProtKB-EC"/>
</dbReference>
<evidence type="ECO:0000313" key="8">
    <source>
        <dbReference type="Proteomes" id="UP000655420"/>
    </source>
</evidence>
<keyword evidence="5" id="KW-0732">Signal</keyword>
<dbReference type="SMART" id="SM00646">
    <property type="entry name" value="Ami_3"/>
    <property type="match status" value="1"/>
</dbReference>
<evidence type="ECO:0000256" key="1">
    <source>
        <dbReference type="ARBA" id="ARBA00001561"/>
    </source>
</evidence>
<dbReference type="Proteomes" id="UP000655420">
    <property type="component" value="Unassembled WGS sequence"/>
</dbReference>
<organism evidence="7 8">
    <name type="scientific">Thermohalobaculum xanthum</name>
    <dbReference type="NCBI Taxonomy" id="2753746"/>
    <lineage>
        <taxon>Bacteria</taxon>
        <taxon>Pseudomonadati</taxon>
        <taxon>Pseudomonadota</taxon>
        <taxon>Alphaproteobacteria</taxon>
        <taxon>Rhodobacterales</taxon>
        <taxon>Paracoccaceae</taxon>
        <taxon>Thermohalobaculum</taxon>
    </lineage>
</organism>
<dbReference type="Gene3D" id="2.60.40.3500">
    <property type="match status" value="1"/>
</dbReference>
<dbReference type="Gene3D" id="3.40.630.40">
    <property type="entry name" value="Zn-dependent exopeptidases"/>
    <property type="match status" value="1"/>
</dbReference>
<evidence type="ECO:0000256" key="3">
    <source>
        <dbReference type="ARBA" id="ARBA00022801"/>
    </source>
</evidence>
<accession>A0A8J7SAL2</accession>
<dbReference type="PANTHER" id="PTHR30404">
    <property type="entry name" value="N-ACETYLMURAMOYL-L-ALANINE AMIDASE"/>
    <property type="match status" value="1"/>
</dbReference>
<dbReference type="InterPro" id="IPR050695">
    <property type="entry name" value="N-acetylmuramoyl_amidase_3"/>
</dbReference>
<gene>
    <name evidence="7" type="ORF">H0I76_02145</name>
</gene>
<evidence type="ECO:0000256" key="4">
    <source>
        <dbReference type="SAM" id="MobiDB-lite"/>
    </source>
</evidence>
<comment type="caution">
    <text evidence="7">The sequence shown here is derived from an EMBL/GenBank/DDBJ whole genome shotgun (WGS) entry which is preliminary data.</text>
</comment>
<dbReference type="InterPro" id="IPR002508">
    <property type="entry name" value="MurNAc-LAA_cat"/>
</dbReference>
<dbReference type="RefSeq" id="WP_200606370.1">
    <property type="nucleotide sequence ID" value="NZ_JAEHHL010000001.1"/>
</dbReference>
<feature type="chain" id="PRO_5035305504" description="N-acetylmuramoyl-L-alanine amidase" evidence="5">
    <location>
        <begin position="36"/>
        <end position="435"/>
    </location>
</feature>
<feature type="signal peptide" evidence="5">
    <location>
        <begin position="1"/>
        <end position="35"/>
    </location>
</feature>
<dbReference type="GO" id="GO:0009253">
    <property type="term" value="P:peptidoglycan catabolic process"/>
    <property type="evidence" value="ECO:0007669"/>
    <property type="project" value="InterPro"/>
</dbReference>
<dbReference type="CDD" id="cd02696">
    <property type="entry name" value="MurNAc-LAA"/>
    <property type="match status" value="1"/>
</dbReference>
<comment type="catalytic activity">
    <reaction evidence="1">
        <text>Hydrolyzes the link between N-acetylmuramoyl residues and L-amino acid residues in certain cell-wall glycopeptides.</text>
        <dbReference type="EC" id="3.5.1.28"/>
    </reaction>
</comment>
<protein>
    <recommendedName>
        <fullName evidence="2">N-acetylmuramoyl-L-alanine amidase</fullName>
        <ecNumber evidence="2">3.5.1.28</ecNumber>
    </recommendedName>
</protein>